<proteinExistence type="predicted"/>
<gene>
    <name evidence="1" type="ORF">DEO72_LG10g2105</name>
</gene>
<evidence type="ECO:0000313" key="2">
    <source>
        <dbReference type="Proteomes" id="UP000501690"/>
    </source>
</evidence>
<sequence>MLAVGKGHPMEHGVFSDLHIDVVVEHCEEVERVVSDVEFGGFGLQGLVREANLL</sequence>
<reference evidence="1 2" key="1">
    <citation type="submission" date="2019-04" db="EMBL/GenBank/DDBJ databases">
        <title>An improved genome assembly and genetic linkage map for asparagus bean, Vigna unguiculata ssp. sesquipedialis.</title>
        <authorList>
            <person name="Xia Q."/>
            <person name="Zhang R."/>
            <person name="Dong Y."/>
        </authorList>
    </citation>
    <scope>NUCLEOTIDE SEQUENCE [LARGE SCALE GENOMIC DNA]</scope>
    <source>
        <tissue evidence="1">Leaf</tissue>
    </source>
</reference>
<organism evidence="1 2">
    <name type="scientific">Vigna unguiculata</name>
    <name type="common">Cowpea</name>
    <dbReference type="NCBI Taxonomy" id="3917"/>
    <lineage>
        <taxon>Eukaryota</taxon>
        <taxon>Viridiplantae</taxon>
        <taxon>Streptophyta</taxon>
        <taxon>Embryophyta</taxon>
        <taxon>Tracheophyta</taxon>
        <taxon>Spermatophyta</taxon>
        <taxon>Magnoliopsida</taxon>
        <taxon>eudicotyledons</taxon>
        <taxon>Gunneridae</taxon>
        <taxon>Pentapetalae</taxon>
        <taxon>rosids</taxon>
        <taxon>fabids</taxon>
        <taxon>Fabales</taxon>
        <taxon>Fabaceae</taxon>
        <taxon>Papilionoideae</taxon>
        <taxon>50 kb inversion clade</taxon>
        <taxon>NPAAA clade</taxon>
        <taxon>indigoferoid/millettioid clade</taxon>
        <taxon>Phaseoleae</taxon>
        <taxon>Vigna</taxon>
    </lineage>
</organism>
<keyword evidence="2" id="KW-1185">Reference proteome</keyword>
<name>A0A4D6NAJ4_VIGUN</name>
<protein>
    <submittedName>
        <fullName evidence="1">Uncharacterized protein</fullName>
    </submittedName>
</protein>
<evidence type="ECO:0000313" key="1">
    <source>
        <dbReference type="EMBL" id="QCE10873.1"/>
    </source>
</evidence>
<dbReference type="Proteomes" id="UP000501690">
    <property type="component" value="Linkage Group LG10"/>
</dbReference>
<accession>A0A4D6NAJ4</accession>
<dbReference type="EMBL" id="CP039354">
    <property type="protein sequence ID" value="QCE10873.1"/>
    <property type="molecule type" value="Genomic_DNA"/>
</dbReference>
<dbReference type="AlphaFoldDB" id="A0A4D6NAJ4"/>